<reference evidence="1 2" key="1">
    <citation type="submission" date="2008-10" db="EMBL/GenBank/DDBJ databases">
        <title>Genome sequence of Bacillus cereus AH820.</title>
        <authorList>
            <person name="Dodson R.J."/>
            <person name="Durkin A.S."/>
            <person name="Rosovitz M.J."/>
            <person name="Rasko D.A."/>
            <person name="Hoffmaster A."/>
            <person name="Ravel J."/>
            <person name="Sutton G."/>
        </authorList>
    </citation>
    <scope>NUCLEOTIDE SEQUENCE [LARGE SCALE GENOMIC DNA]</scope>
    <source>
        <strain evidence="1 2">AH820</strain>
    </source>
</reference>
<sequence length="37" mass="4548">MELYNKYITKVDRKSLHVMTAFYNKRMFKFGDVMEVN</sequence>
<protein>
    <submittedName>
        <fullName evidence="1">Uncharacterized protein</fullName>
    </submittedName>
</protein>
<evidence type="ECO:0000313" key="2">
    <source>
        <dbReference type="Proteomes" id="UP000001363"/>
    </source>
</evidence>
<dbReference type="EMBL" id="CP001283">
    <property type="protein sequence ID" value="ACK89480.1"/>
    <property type="molecule type" value="Genomic_DNA"/>
</dbReference>
<evidence type="ECO:0000313" key="1">
    <source>
        <dbReference type="EMBL" id="ACK89480.1"/>
    </source>
</evidence>
<accession>B7JE23</accession>
<organism evidence="1 2">
    <name type="scientific">Bacillus cereus (strain AH820)</name>
    <dbReference type="NCBI Taxonomy" id="405535"/>
    <lineage>
        <taxon>Bacteria</taxon>
        <taxon>Bacillati</taxon>
        <taxon>Bacillota</taxon>
        <taxon>Bacilli</taxon>
        <taxon>Bacillales</taxon>
        <taxon>Bacillaceae</taxon>
        <taxon>Bacillus</taxon>
        <taxon>Bacillus cereus group</taxon>
    </lineage>
</organism>
<dbReference type="Proteomes" id="UP000001363">
    <property type="component" value="Chromosome"/>
</dbReference>
<dbReference type="HOGENOM" id="CLU_209583_0_0_9"/>
<gene>
    <name evidence="1" type="ordered locus">BCAH820_3120</name>
</gene>
<proteinExistence type="predicted"/>
<dbReference type="AlphaFoldDB" id="B7JE23"/>
<dbReference type="KEGG" id="bcu:BCAH820_3120"/>
<name>B7JE23_BACC0</name>